<name>X1K7S1_9ZZZZ</name>
<comment type="caution">
    <text evidence="1">The sequence shown here is derived from an EMBL/GenBank/DDBJ whole genome shotgun (WGS) entry which is preliminary data.</text>
</comment>
<dbReference type="EMBL" id="BARV01012227">
    <property type="protein sequence ID" value="GAI02618.1"/>
    <property type="molecule type" value="Genomic_DNA"/>
</dbReference>
<proteinExistence type="predicted"/>
<gene>
    <name evidence="1" type="ORF">S06H3_22756</name>
</gene>
<reference evidence="1" key="1">
    <citation type="journal article" date="2014" name="Front. Microbiol.">
        <title>High frequency of phylogenetically diverse reductive dehalogenase-homologous genes in deep subseafloor sedimentary metagenomes.</title>
        <authorList>
            <person name="Kawai M."/>
            <person name="Futagami T."/>
            <person name="Toyoda A."/>
            <person name="Takaki Y."/>
            <person name="Nishi S."/>
            <person name="Hori S."/>
            <person name="Arai W."/>
            <person name="Tsubouchi T."/>
            <person name="Morono Y."/>
            <person name="Uchiyama I."/>
            <person name="Ito T."/>
            <person name="Fujiyama A."/>
            <person name="Inagaki F."/>
            <person name="Takami H."/>
        </authorList>
    </citation>
    <scope>NUCLEOTIDE SEQUENCE</scope>
    <source>
        <strain evidence="1">Expedition CK06-06</strain>
    </source>
</reference>
<dbReference type="AlphaFoldDB" id="X1K7S1"/>
<sequence>DGKRLTKEIDYLIDYSSGFLSFFDPARITEDTKIKVDYEWIPFMGGKATILGVRGAWVPHERVSLGSTFLSQSSPRVNQPPQVGSSPVSHQAMGLDTQFNLGSGSSVEDDPAHALNLKVSGEVARSLYDPNTFGKAIIENFESTKISDDLSMDKDAWRLGSRPDLVRF</sequence>
<evidence type="ECO:0000313" key="1">
    <source>
        <dbReference type="EMBL" id="GAI02618.1"/>
    </source>
</evidence>
<feature type="non-terminal residue" evidence="1">
    <location>
        <position position="1"/>
    </location>
</feature>
<accession>X1K7S1</accession>
<protein>
    <submittedName>
        <fullName evidence="1">Uncharacterized protein</fullName>
    </submittedName>
</protein>
<organism evidence="1">
    <name type="scientific">marine sediment metagenome</name>
    <dbReference type="NCBI Taxonomy" id="412755"/>
    <lineage>
        <taxon>unclassified sequences</taxon>
        <taxon>metagenomes</taxon>
        <taxon>ecological metagenomes</taxon>
    </lineage>
</organism>